<feature type="region of interest" description="Disordered" evidence="1">
    <location>
        <begin position="220"/>
        <end position="242"/>
    </location>
</feature>
<comment type="caution">
    <text evidence="2">The sequence shown here is derived from an EMBL/GenBank/DDBJ whole genome shotgun (WGS) entry which is preliminary data.</text>
</comment>
<gene>
    <name evidence="2" type="ORF">PhCBS80983_g06448</name>
</gene>
<dbReference type="SUPFAM" id="SSF51283">
    <property type="entry name" value="dUTPase-like"/>
    <property type="match status" value="1"/>
</dbReference>
<accession>A0A507DMT8</accession>
<sequence length="341" mass="38487">MKTAFGQFTTDGSCHYGSIRIPVYVAQEEVHLPAHHVTHVAAKPEQEMSPKECYLVTGSKSMQDNGIWCPNQLIKPYWDGTWLTPVANLTSNGKKLRKGQLLCWVDSEDRDFTVERVPEVHLTEPNGLRDWLMQQELPRQVTAGIPSQHTSHSPPRLKGRMTRKTVFIVDTNGETHKTQYKEPAQPKLNNLYEKTYRGEGLGQEEIGDLAAWGKDVQEGSHVANSLTEPATPSEDGQSYEPAHTTGKEVLETLELPHLDPTKQATLKRTLMRHAEAFDPKIPAKPNIPYEHHMAIMEGTRPISHPPRRTGMVKKELLRDHVNTMLKDDVIRPSRSPWAAPN</sequence>
<protein>
    <submittedName>
        <fullName evidence="2">Uncharacterized protein</fullName>
    </submittedName>
</protein>
<dbReference type="AlphaFoldDB" id="A0A507DMT8"/>
<evidence type="ECO:0000313" key="3">
    <source>
        <dbReference type="Proteomes" id="UP000318582"/>
    </source>
</evidence>
<evidence type="ECO:0000313" key="2">
    <source>
        <dbReference type="EMBL" id="TPX52836.1"/>
    </source>
</evidence>
<feature type="compositionally biased region" description="Polar residues" evidence="1">
    <location>
        <begin position="222"/>
        <end position="236"/>
    </location>
</feature>
<proteinExistence type="predicted"/>
<organism evidence="2 3">
    <name type="scientific">Powellomyces hirtus</name>
    <dbReference type="NCBI Taxonomy" id="109895"/>
    <lineage>
        <taxon>Eukaryota</taxon>
        <taxon>Fungi</taxon>
        <taxon>Fungi incertae sedis</taxon>
        <taxon>Chytridiomycota</taxon>
        <taxon>Chytridiomycota incertae sedis</taxon>
        <taxon>Chytridiomycetes</taxon>
        <taxon>Spizellomycetales</taxon>
        <taxon>Powellomycetaceae</taxon>
        <taxon>Powellomyces</taxon>
    </lineage>
</organism>
<dbReference type="Gene3D" id="3.10.10.10">
    <property type="entry name" value="HIV Type 1 Reverse Transcriptase, subunit A, domain 1"/>
    <property type="match status" value="1"/>
</dbReference>
<name>A0A507DMT8_9FUNG</name>
<evidence type="ECO:0000256" key="1">
    <source>
        <dbReference type="SAM" id="MobiDB-lite"/>
    </source>
</evidence>
<keyword evidence="3" id="KW-1185">Reference proteome</keyword>
<dbReference type="Proteomes" id="UP000318582">
    <property type="component" value="Unassembled WGS sequence"/>
</dbReference>
<dbReference type="SUPFAM" id="SSF56672">
    <property type="entry name" value="DNA/RNA polymerases"/>
    <property type="match status" value="1"/>
</dbReference>
<reference evidence="2 3" key="1">
    <citation type="journal article" date="2019" name="Sci. Rep.">
        <title>Comparative genomics of chytrid fungi reveal insights into the obligate biotrophic and pathogenic lifestyle of Synchytrium endobioticum.</title>
        <authorList>
            <person name="van de Vossenberg B.T.L.H."/>
            <person name="Warris S."/>
            <person name="Nguyen H.D.T."/>
            <person name="van Gent-Pelzer M.P.E."/>
            <person name="Joly D.L."/>
            <person name="van de Geest H.C."/>
            <person name="Bonants P.J.M."/>
            <person name="Smith D.S."/>
            <person name="Levesque C.A."/>
            <person name="van der Lee T.A.J."/>
        </authorList>
    </citation>
    <scope>NUCLEOTIDE SEQUENCE [LARGE SCALE GENOMIC DNA]</scope>
    <source>
        <strain evidence="2 3">CBS 809.83</strain>
    </source>
</reference>
<dbReference type="InterPro" id="IPR036157">
    <property type="entry name" value="dUTPase-like_sf"/>
</dbReference>
<dbReference type="InterPro" id="IPR043502">
    <property type="entry name" value="DNA/RNA_pol_sf"/>
</dbReference>
<dbReference type="EMBL" id="QEAQ01000315">
    <property type="protein sequence ID" value="TPX52836.1"/>
    <property type="molecule type" value="Genomic_DNA"/>
</dbReference>